<dbReference type="Proteomes" id="UP000007519">
    <property type="component" value="Chromosome"/>
</dbReference>
<protein>
    <submittedName>
        <fullName evidence="1">N-formylkynurenine (Aryl-) formamidase</fullName>
    </submittedName>
</protein>
<dbReference type="Gene3D" id="3.50.30.50">
    <property type="entry name" value="Putative cyclase"/>
    <property type="match status" value="1"/>
</dbReference>
<dbReference type="GO" id="GO:0019441">
    <property type="term" value="P:L-tryptophan catabolic process to kynurenine"/>
    <property type="evidence" value="ECO:0007669"/>
    <property type="project" value="InterPro"/>
</dbReference>
<sequence>MIAKIEHPEKGSLKIDFQFFYDLARPLSASAQNPRAWHCGWPEMQPVRAGSFVGSVKMGSSVNFFNVSFNPHGHGTHTECLGHISAEQHSLRTCLTNFNGWARLHSFLPNPKNGQWQITADQLAPKLENWPSNTALIIRTLPNEEEKISRNYSGSHPVFIEEEAMLLIRQANIPHLLIDTPSVDPEEDGGALLAHKAFWNYPDAPRFGASITELIYVPNAAPDGDYWLQLGVPAFELDAAPSRPLIYPVLSEDQ</sequence>
<evidence type="ECO:0000313" key="1">
    <source>
        <dbReference type="EMBL" id="AFC26198.1"/>
    </source>
</evidence>
<dbReference type="eggNOG" id="COG1878">
    <property type="taxonomic scope" value="Bacteria"/>
</dbReference>
<dbReference type="InterPro" id="IPR037175">
    <property type="entry name" value="KFase_sf"/>
</dbReference>
<dbReference type="SUPFAM" id="SSF102198">
    <property type="entry name" value="Putative cyclase"/>
    <property type="match status" value="1"/>
</dbReference>
<dbReference type="InterPro" id="IPR007325">
    <property type="entry name" value="KFase/CYL"/>
</dbReference>
<accession>H6L1X0</accession>
<dbReference type="AlphaFoldDB" id="H6L1X0"/>
<dbReference type="OrthoDB" id="9814192at2"/>
<dbReference type="Pfam" id="PF04199">
    <property type="entry name" value="Cyclase"/>
    <property type="match status" value="1"/>
</dbReference>
<reference evidence="1 2" key="1">
    <citation type="journal article" date="2012" name="Stand. Genomic Sci.">
        <title>Complete genome sequencing and analysis of Saprospira grandis str. Lewin, a predatory marine bacterium.</title>
        <authorList>
            <person name="Saw J.H."/>
            <person name="Yuryev A."/>
            <person name="Kanbe M."/>
            <person name="Hou S."/>
            <person name="Young A.G."/>
            <person name="Aizawa S."/>
            <person name="Alam M."/>
        </authorList>
    </citation>
    <scope>NUCLEOTIDE SEQUENCE [LARGE SCALE GENOMIC DNA]</scope>
    <source>
        <strain evidence="1 2">Lewin</strain>
    </source>
</reference>
<dbReference type="RefSeq" id="WP_015693790.1">
    <property type="nucleotide sequence ID" value="NC_016940.1"/>
</dbReference>
<evidence type="ECO:0000313" key="2">
    <source>
        <dbReference type="Proteomes" id="UP000007519"/>
    </source>
</evidence>
<dbReference type="STRING" id="984262.SGRA_3474"/>
<proteinExistence type="predicted"/>
<dbReference type="EMBL" id="CP002831">
    <property type="protein sequence ID" value="AFC26198.1"/>
    <property type="molecule type" value="Genomic_DNA"/>
</dbReference>
<name>H6L1X0_SAPGL</name>
<dbReference type="HOGENOM" id="CLU_1085135_0_0_10"/>
<keyword evidence="2" id="KW-1185">Reference proteome</keyword>
<dbReference type="GO" id="GO:0004061">
    <property type="term" value="F:arylformamidase activity"/>
    <property type="evidence" value="ECO:0007669"/>
    <property type="project" value="InterPro"/>
</dbReference>
<organism evidence="1 2">
    <name type="scientific">Saprospira grandis (strain Lewin)</name>
    <dbReference type="NCBI Taxonomy" id="984262"/>
    <lineage>
        <taxon>Bacteria</taxon>
        <taxon>Pseudomonadati</taxon>
        <taxon>Bacteroidota</taxon>
        <taxon>Saprospiria</taxon>
        <taxon>Saprospirales</taxon>
        <taxon>Saprospiraceae</taxon>
        <taxon>Saprospira</taxon>
    </lineage>
</organism>
<gene>
    <name evidence="1" type="ordered locus">SGRA_3474</name>
</gene>
<dbReference type="KEGG" id="sgn:SGRA_3474"/>